<reference evidence="2 3" key="1">
    <citation type="journal article" date="2014" name="Genome Announc.">
        <title>Draft Genome Sequence of Streptomyces roseochromogenes subsp. oscitans DS 12.976, Producer of the Aminocoumarin Antibiotic Clorobiocin.</title>
        <authorList>
            <person name="Ruckert C."/>
            <person name="Kalinowski J."/>
            <person name="Heide L."/>
            <person name="Apel A.K."/>
        </authorList>
    </citation>
    <scope>NUCLEOTIDE SEQUENCE [LARGE SCALE GENOMIC DNA]</scope>
    <source>
        <strain evidence="2 3">DS 12.976</strain>
    </source>
</reference>
<name>V6KYS4_STRRC</name>
<dbReference type="PANTHER" id="PTHR43441">
    <property type="entry name" value="RIBOSOMAL-PROTEIN-SERINE ACETYLTRANSFERASE"/>
    <property type="match status" value="1"/>
</dbReference>
<dbReference type="SUPFAM" id="SSF55729">
    <property type="entry name" value="Acyl-CoA N-acyltransferases (Nat)"/>
    <property type="match status" value="1"/>
</dbReference>
<evidence type="ECO:0000313" key="2">
    <source>
        <dbReference type="EMBL" id="EST36596.1"/>
    </source>
</evidence>
<evidence type="ECO:0000313" key="3">
    <source>
        <dbReference type="Proteomes" id="UP000017984"/>
    </source>
</evidence>
<sequence>MISFSPVPPVVPAGRMAEHPQPVLGLPGGLELRPWRVDDADVLVAAGQDPAIRKWNRLVVESREHARQRIERMHQRWQAEQAARWAIARADGSEALGLIGWGDIDLDDGNAEIVYWILPAARGGGVVVEATKRLSRWAVQDLGLHRLRLCHSTANPASCRVAEKAGYSFEGTQRSALLHEDGWHDEHLHALVRGDVI</sequence>
<dbReference type="GO" id="GO:1990189">
    <property type="term" value="F:protein N-terminal-serine acetyltransferase activity"/>
    <property type="evidence" value="ECO:0007669"/>
    <property type="project" value="TreeGrafter"/>
</dbReference>
<dbReference type="PATRIC" id="fig|1352936.5.peg.350"/>
<dbReference type="PROSITE" id="PS51186">
    <property type="entry name" value="GNAT"/>
    <property type="match status" value="1"/>
</dbReference>
<comment type="caution">
    <text evidence="2">The sequence shown here is derived from an EMBL/GenBank/DDBJ whole genome shotgun (WGS) entry which is preliminary data.</text>
</comment>
<organism evidence="2 3">
    <name type="scientific">Streptomyces roseochromogenus subsp. oscitans DS 12.976</name>
    <dbReference type="NCBI Taxonomy" id="1352936"/>
    <lineage>
        <taxon>Bacteria</taxon>
        <taxon>Bacillati</taxon>
        <taxon>Actinomycetota</taxon>
        <taxon>Actinomycetes</taxon>
        <taxon>Kitasatosporales</taxon>
        <taxon>Streptomycetaceae</taxon>
        <taxon>Streptomyces</taxon>
    </lineage>
</organism>
<gene>
    <name evidence="2" type="ORF">M878_01540</name>
</gene>
<dbReference type="PANTHER" id="PTHR43441:SF10">
    <property type="entry name" value="ACETYLTRANSFERASE"/>
    <property type="match status" value="1"/>
</dbReference>
<dbReference type="InterPro" id="IPR000182">
    <property type="entry name" value="GNAT_dom"/>
</dbReference>
<dbReference type="OrthoDB" id="2061990at2"/>
<keyword evidence="3" id="KW-1185">Reference proteome</keyword>
<dbReference type="GO" id="GO:0008999">
    <property type="term" value="F:protein-N-terminal-alanine acetyltransferase activity"/>
    <property type="evidence" value="ECO:0007669"/>
    <property type="project" value="TreeGrafter"/>
</dbReference>
<dbReference type="InterPro" id="IPR016181">
    <property type="entry name" value="Acyl_CoA_acyltransferase"/>
</dbReference>
<dbReference type="Proteomes" id="UP000017984">
    <property type="component" value="Chromosome"/>
</dbReference>
<dbReference type="Gene3D" id="3.40.630.30">
    <property type="match status" value="1"/>
</dbReference>
<proteinExistence type="predicted"/>
<dbReference type="GO" id="GO:0005737">
    <property type="term" value="C:cytoplasm"/>
    <property type="evidence" value="ECO:0007669"/>
    <property type="project" value="TreeGrafter"/>
</dbReference>
<dbReference type="RefSeq" id="WP_023544343.1">
    <property type="nucleotide sequence ID" value="NZ_CM002285.1"/>
</dbReference>
<evidence type="ECO:0000259" key="1">
    <source>
        <dbReference type="PROSITE" id="PS51186"/>
    </source>
</evidence>
<feature type="domain" description="N-acetyltransferase" evidence="1">
    <location>
        <begin position="30"/>
        <end position="195"/>
    </location>
</feature>
<dbReference type="HOGENOM" id="CLU_013985_3_4_11"/>
<dbReference type="Pfam" id="PF13302">
    <property type="entry name" value="Acetyltransf_3"/>
    <property type="match status" value="1"/>
</dbReference>
<dbReference type="InterPro" id="IPR051908">
    <property type="entry name" value="Ribosomal_N-acetyltransferase"/>
</dbReference>
<accession>V6KYS4</accession>
<dbReference type="AlphaFoldDB" id="V6KYS4"/>
<dbReference type="STRING" id="1352936.M878_01540"/>
<protein>
    <recommendedName>
        <fullName evidence="1">N-acetyltransferase domain-containing protein</fullName>
    </recommendedName>
</protein>
<dbReference type="EMBL" id="AWQX01000007">
    <property type="protein sequence ID" value="EST36596.1"/>
    <property type="molecule type" value="Genomic_DNA"/>
</dbReference>